<dbReference type="GO" id="GO:0008270">
    <property type="term" value="F:zinc ion binding"/>
    <property type="evidence" value="ECO:0007669"/>
    <property type="project" value="UniProtKB-KW"/>
</dbReference>
<dbReference type="Pfam" id="PF01753">
    <property type="entry name" value="zf-MYND"/>
    <property type="match status" value="1"/>
</dbReference>
<organism evidence="7 8">
    <name type="scientific">Obba rivulosa</name>
    <dbReference type="NCBI Taxonomy" id="1052685"/>
    <lineage>
        <taxon>Eukaryota</taxon>
        <taxon>Fungi</taxon>
        <taxon>Dikarya</taxon>
        <taxon>Basidiomycota</taxon>
        <taxon>Agaricomycotina</taxon>
        <taxon>Agaricomycetes</taxon>
        <taxon>Polyporales</taxon>
        <taxon>Gelatoporiaceae</taxon>
        <taxon>Obba</taxon>
    </lineage>
</organism>
<keyword evidence="8" id="KW-1185">Reference proteome</keyword>
<accession>A0A8E2DFA5</accession>
<dbReference type="AlphaFoldDB" id="A0A8E2DFA5"/>
<evidence type="ECO:0000313" key="7">
    <source>
        <dbReference type="EMBL" id="OCH84731.1"/>
    </source>
</evidence>
<evidence type="ECO:0000256" key="1">
    <source>
        <dbReference type="ARBA" id="ARBA00022723"/>
    </source>
</evidence>
<evidence type="ECO:0000256" key="5">
    <source>
        <dbReference type="SAM" id="MobiDB-lite"/>
    </source>
</evidence>
<dbReference type="EMBL" id="KV722641">
    <property type="protein sequence ID" value="OCH84731.1"/>
    <property type="molecule type" value="Genomic_DNA"/>
</dbReference>
<dbReference type="Gene3D" id="6.10.140.2220">
    <property type="match status" value="1"/>
</dbReference>
<feature type="domain" description="MYND-type" evidence="6">
    <location>
        <begin position="43"/>
        <end position="84"/>
    </location>
</feature>
<name>A0A8E2DFA5_9APHY</name>
<dbReference type="InterPro" id="IPR002893">
    <property type="entry name" value="Znf_MYND"/>
</dbReference>
<dbReference type="Proteomes" id="UP000250043">
    <property type="component" value="Unassembled WGS sequence"/>
</dbReference>
<evidence type="ECO:0000256" key="4">
    <source>
        <dbReference type="PROSITE-ProRule" id="PRU00134"/>
    </source>
</evidence>
<gene>
    <name evidence="7" type="ORF">OBBRIDRAFT_829312</name>
</gene>
<dbReference type="OrthoDB" id="341421at2759"/>
<evidence type="ECO:0000256" key="2">
    <source>
        <dbReference type="ARBA" id="ARBA00022771"/>
    </source>
</evidence>
<evidence type="ECO:0000313" key="8">
    <source>
        <dbReference type="Proteomes" id="UP000250043"/>
    </source>
</evidence>
<sequence length="323" mass="36641">MAHTDIEHELYLDMVHGKVPATDKKRHPNSDPDEKIRKLLTQCQYCFKSRGHEVKLYRCSECSNELYCSKQCQTAAWPSHKKICKRSRLPEREANKRKALNDFIRKHSYTIAVAGTRALELWLDFLRAERDVLLIFLRSRPGSPRPEKAFYCVEATEWPIDEFSSTRAAAMRSSLQLGKEVNARNGAVGTVLVVVQCMDADEPVSTVVPVCFYENVQPMHPETPWREWMMTRLNEGIAIGFRLMCSIICQVLDSHGVYGAHYDEGTPDETERSKPPLDNQELVRFSDVLAANQMRHPASDPINENSTRGRYSAITAGSAPGPT</sequence>
<dbReference type="PROSITE" id="PS50865">
    <property type="entry name" value="ZF_MYND_2"/>
    <property type="match status" value="1"/>
</dbReference>
<reference evidence="7 8" key="1">
    <citation type="submission" date="2016-07" db="EMBL/GenBank/DDBJ databases">
        <title>Draft genome of the white-rot fungus Obba rivulosa 3A-2.</title>
        <authorList>
            <consortium name="DOE Joint Genome Institute"/>
            <person name="Miettinen O."/>
            <person name="Riley R."/>
            <person name="Acob R."/>
            <person name="Barry K."/>
            <person name="Cullen D."/>
            <person name="De Vries R."/>
            <person name="Hainaut M."/>
            <person name="Hatakka A."/>
            <person name="Henrissat B."/>
            <person name="Hilden K."/>
            <person name="Kuo R."/>
            <person name="Labutti K."/>
            <person name="Lipzen A."/>
            <person name="Makela M.R."/>
            <person name="Sandor L."/>
            <person name="Spatafora J.W."/>
            <person name="Grigoriev I.V."/>
            <person name="Hibbett D.S."/>
        </authorList>
    </citation>
    <scope>NUCLEOTIDE SEQUENCE [LARGE SCALE GENOMIC DNA]</scope>
    <source>
        <strain evidence="7 8">3A-2</strain>
    </source>
</reference>
<proteinExistence type="predicted"/>
<protein>
    <recommendedName>
        <fullName evidence="6">MYND-type domain-containing protein</fullName>
    </recommendedName>
</protein>
<keyword evidence="1" id="KW-0479">Metal-binding</keyword>
<keyword evidence="2 4" id="KW-0863">Zinc-finger</keyword>
<feature type="region of interest" description="Disordered" evidence="5">
    <location>
        <begin position="294"/>
        <end position="323"/>
    </location>
</feature>
<dbReference type="SUPFAM" id="SSF144232">
    <property type="entry name" value="HIT/MYND zinc finger-like"/>
    <property type="match status" value="1"/>
</dbReference>
<evidence type="ECO:0000256" key="3">
    <source>
        <dbReference type="ARBA" id="ARBA00022833"/>
    </source>
</evidence>
<keyword evidence="3" id="KW-0862">Zinc</keyword>
<dbReference type="PROSITE" id="PS01360">
    <property type="entry name" value="ZF_MYND_1"/>
    <property type="match status" value="1"/>
</dbReference>
<evidence type="ECO:0000259" key="6">
    <source>
        <dbReference type="PROSITE" id="PS50865"/>
    </source>
</evidence>